<dbReference type="EMBL" id="UZAK01032302">
    <property type="protein sequence ID" value="VDP25720.1"/>
    <property type="molecule type" value="Genomic_DNA"/>
</dbReference>
<feature type="region of interest" description="Disordered" evidence="1">
    <location>
        <begin position="64"/>
        <end position="97"/>
    </location>
</feature>
<keyword evidence="3" id="KW-1185">Reference proteome</keyword>
<sequence>MTEVSVPDNVEPLSTEQYASYPQISLSLPDFPCYNPSVSPSSMPTIRLVDIQITIPTCIEKSTQSTKQHVLPRPKSKISKTNEPNSSSHAHQNTDGYSIDSSKMFSSLISHKNIKVTLDLTLCQCCVRRREAIGLHGSVTVNNQLETVCNTVNRLKHMNNKHGTTPKTADYSVDLDESVDQKHLDNIRTPTVTTTHPTKPIH</sequence>
<feature type="compositionally biased region" description="Polar residues" evidence="1">
    <location>
        <begin position="79"/>
        <end position="97"/>
    </location>
</feature>
<dbReference type="Proteomes" id="UP000279833">
    <property type="component" value="Unassembled WGS sequence"/>
</dbReference>
<evidence type="ECO:0000313" key="4">
    <source>
        <dbReference type="WBParaSite" id="SCUD_0000730201-mRNA-1"/>
    </source>
</evidence>
<name>A0A183JX57_9TREM</name>
<proteinExistence type="predicted"/>
<reference evidence="2 3" key="2">
    <citation type="submission" date="2018-11" db="EMBL/GenBank/DDBJ databases">
        <authorList>
            <consortium name="Pathogen Informatics"/>
        </authorList>
    </citation>
    <scope>NUCLEOTIDE SEQUENCE [LARGE SCALE GENOMIC DNA]</scope>
    <source>
        <strain evidence="2">Dakar</strain>
        <strain evidence="3">Dakar, Senegal</strain>
    </source>
</reference>
<reference evidence="4" key="1">
    <citation type="submission" date="2016-06" db="UniProtKB">
        <authorList>
            <consortium name="WormBaseParasite"/>
        </authorList>
    </citation>
    <scope>IDENTIFICATION</scope>
</reference>
<dbReference type="WBParaSite" id="SCUD_0000730201-mRNA-1">
    <property type="protein sequence ID" value="SCUD_0000730201-mRNA-1"/>
    <property type="gene ID" value="SCUD_0000730201"/>
</dbReference>
<protein>
    <submittedName>
        <fullName evidence="2 4">Uncharacterized protein</fullName>
    </submittedName>
</protein>
<accession>A0A183JX57</accession>
<organism evidence="4">
    <name type="scientific">Schistosoma curassoni</name>
    <dbReference type="NCBI Taxonomy" id="6186"/>
    <lineage>
        <taxon>Eukaryota</taxon>
        <taxon>Metazoa</taxon>
        <taxon>Spiralia</taxon>
        <taxon>Lophotrochozoa</taxon>
        <taxon>Platyhelminthes</taxon>
        <taxon>Trematoda</taxon>
        <taxon>Digenea</taxon>
        <taxon>Strigeidida</taxon>
        <taxon>Schistosomatoidea</taxon>
        <taxon>Schistosomatidae</taxon>
        <taxon>Schistosoma</taxon>
    </lineage>
</organism>
<evidence type="ECO:0000313" key="2">
    <source>
        <dbReference type="EMBL" id="VDP25720.1"/>
    </source>
</evidence>
<gene>
    <name evidence="2" type="ORF">SCUD_LOCUS7302</name>
</gene>
<evidence type="ECO:0000313" key="3">
    <source>
        <dbReference type="Proteomes" id="UP000279833"/>
    </source>
</evidence>
<evidence type="ECO:0000256" key="1">
    <source>
        <dbReference type="SAM" id="MobiDB-lite"/>
    </source>
</evidence>
<dbReference type="AlphaFoldDB" id="A0A183JX57"/>